<dbReference type="InterPro" id="IPR000073">
    <property type="entry name" value="AB_hydrolase_1"/>
</dbReference>
<proteinExistence type="predicted"/>
<gene>
    <name evidence="2" type="ORF">ACFOD6_20160</name>
</gene>
<accession>A0ABV7E147</accession>
<evidence type="ECO:0000313" key="3">
    <source>
        <dbReference type="Proteomes" id="UP001595445"/>
    </source>
</evidence>
<dbReference type="InterPro" id="IPR029058">
    <property type="entry name" value="AB_hydrolase_fold"/>
</dbReference>
<evidence type="ECO:0000259" key="1">
    <source>
        <dbReference type="Pfam" id="PF12697"/>
    </source>
</evidence>
<sequence length="251" mass="26018">MGLRARLVRFLSAPATETGAGGTGTVVLLHGLARSDASLAPMALALKTAGYRVVNWSYPSTRAEPAALVAEVGRAVAEAGPGSGPVHFVTHSMGGILLRAWLAEARPERLGRVVMLAPPNHGSELVDRLGDLAAFAWVTGAAGKVLGTGPDSWPNRLPAADYPLGIIAGTLSLNPVWNAILPGPNDGKVTVESTRLEGMAGHLVLPVTHTFMMVNPLVIAQVLAFLKAGRFDPSLTLASVVRGTFQAGRSG</sequence>
<dbReference type="Pfam" id="PF12697">
    <property type="entry name" value="Abhydrolase_6"/>
    <property type="match status" value="1"/>
</dbReference>
<protein>
    <submittedName>
        <fullName evidence="2">Esterase/lipase family protein</fullName>
    </submittedName>
</protein>
<evidence type="ECO:0000313" key="2">
    <source>
        <dbReference type="EMBL" id="MFC3088361.1"/>
    </source>
</evidence>
<dbReference type="SUPFAM" id="SSF53474">
    <property type="entry name" value="alpha/beta-Hydrolases"/>
    <property type="match status" value="1"/>
</dbReference>
<comment type="caution">
    <text evidence="2">The sequence shown here is derived from an EMBL/GenBank/DDBJ whole genome shotgun (WGS) entry which is preliminary data.</text>
</comment>
<dbReference type="Proteomes" id="UP001595445">
    <property type="component" value="Unassembled WGS sequence"/>
</dbReference>
<reference evidence="3" key="1">
    <citation type="journal article" date="2019" name="Int. J. Syst. Evol. Microbiol.">
        <title>The Global Catalogue of Microorganisms (GCM) 10K type strain sequencing project: providing services to taxonomists for standard genome sequencing and annotation.</title>
        <authorList>
            <consortium name="The Broad Institute Genomics Platform"/>
            <consortium name="The Broad Institute Genome Sequencing Center for Infectious Disease"/>
            <person name="Wu L."/>
            <person name="Ma J."/>
        </authorList>
    </citation>
    <scope>NUCLEOTIDE SEQUENCE [LARGE SCALE GENOMIC DNA]</scope>
    <source>
        <strain evidence="3">KCTC 62102</strain>
    </source>
</reference>
<keyword evidence="3" id="KW-1185">Reference proteome</keyword>
<organism evidence="2 3">
    <name type="scientific">Tabrizicola soli</name>
    <dbReference type="NCBI Taxonomy" id="2185115"/>
    <lineage>
        <taxon>Bacteria</taxon>
        <taxon>Pseudomonadati</taxon>
        <taxon>Pseudomonadota</taxon>
        <taxon>Alphaproteobacteria</taxon>
        <taxon>Rhodobacterales</taxon>
        <taxon>Paracoccaceae</taxon>
        <taxon>Tabrizicola</taxon>
    </lineage>
</organism>
<dbReference type="PANTHER" id="PTHR37946">
    <property type="entry name" value="SLL1969 PROTEIN"/>
    <property type="match status" value="1"/>
</dbReference>
<dbReference type="EMBL" id="JBHRSM010000052">
    <property type="protein sequence ID" value="MFC3088361.1"/>
    <property type="molecule type" value="Genomic_DNA"/>
</dbReference>
<feature type="domain" description="AB hydrolase-1" evidence="1">
    <location>
        <begin position="26"/>
        <end position="161"/>
    </location>
</feature>
<name>A0ABV7E147_9RHOB</name>
<dbReference type="Gene3D" id="3.40.50.1820">
    <property type="entry name" value="alpha/beta hydrolase"/>
    <property type="match status" value="1"/>
</dbReference>
<dbReference type="RefSeq" id="WP_197646127.1">
    <property type="nucleotide sequence ID" value="NZ_JAEACP010000017.1"/>
</dbReference>
<dbReference type="PANTHER" id="PTHR37946:SF1">
    <property type="entry name" value="SLL1969 PROTEIN"/>
    <property type="match status" value="1"/>
</dbReference>